<dbReference type="InterPro" id="IPR033985">
    <property type="entry name" value="SusD-like_N"/>
</dbReference>
<gene>
    <name evidence="8" type="ORF">O3P16_12355</name>
</gene>
<keyword evidence="4" id="KW-0472">Membrane</keyword>
<dbReference type="InterPro" id="IPR012944">
    <property type="entry name" value="SusD_RagB_dom"/>
</dbReference>
<accession>A0ABT4UL77</accession>
<evidence type="ECO:0000313" key="8">
    <source>
        <dbReference type="EMBL" id="MDA3615604.1"/>
    </source>
</evidence>
<keyword evidence="5" id="KW-0998">Cell outer membrane</keyword>
<comment type="caution">
    <text evidence="8">The sequence shown here is derived from an EMBL/GenBank/DDBJ whole genome shotgun (WGS) entry which is preliminary data.</text>
</comment>
<evidence type="ECO:0000259" key="7">
    <source>
        <dbReference type="Pfam" id="PF14322"/>
    </source>
</evidence>
<name>A0ABT4UL77_9BACT</name>
<feature type="domain" description="RagB/SusD" evidence="6">
    <location>
        <begin position="260"/>
        <end position="468"/>
    </location>
</feature>
<sequence length="509" mass="57276">MKLLKNIVLASTLILTVSSCSKDYLDTKPTNSTSTETAFESTTNAKMVINGLAKLMTRQYLGSQGFNGEGTIKMYYGNYPGENFFVNLSGWSNIINGEFYESFNSIYDYYPWYYYYMIVSNANAVIARIDAATGPDTEKKFIKAQALTYRAYCFFMLSQLYANRWADSNNGAGKGILLRTDLSTGDMALSTLAETYKQVYDDLDLAIKLYGESGLKRANNYSMDINVAYAVYARAAITKQDWALAESYAVKAREGYPLMNNTDYKSGFNRPTSEWIWSSYGAEDETLYFYSYHAYIAYNSTASAVRTYPKCISKTLYDKIPATDIRKGMFLNPAGYTYTASTGVAGTALTAKARTDYPALQSNATAYAYMNFKISNIAQAGVGHLNHFRSSEMYLIEAEAKHMQNKPAEEVQNVLLQLIRTSGRDASYTVNKTGAALLQEIKTYRGIELWGEGFDWFDKKRWNEPIERLAFDKGGNFISSLAVTIQPSQKNKWTWVVPAKETDFNTLSK</sequence>
<evidence type="ECO:0000256" key="1">
    <source>
        <dbReference type="ARBA" id="ARBA00004442"/>
    </source>
</evidence>
<organism evidence="8 9">
    <name type="scientific">Polluticaenibacter yanchengensis</name>
    <dbReference type="NCBI Taxonomy" id="3014562"/>
    <lineage>
        <taxon>Bacteria</taxon>
        <taxon>Pseudomonadati</taxon>
        <taxon>Bacteroidota</taxon>
        <taxon>Chitinophagia</taxon>
        <taxon>Chitinophagales</taxon>
        <taxon>Chitinophagaceae</taxon>
        <taxon>Polluticaenibacter</taxon>
    </lineage>
</organism>
<reference evidence="8 9" key="1">
    <citation type="submission" date="2022-12" db="EMBL/GenBank/DDBJ databases">
        <title>Chitinophagaceae gen. sp. nov., a new member of the family Chitinophagaceae, isolated from soil in a chemical factory.</title>
        <authorList>
            <person name="Ke Z."/>
        </authorList>
    </citation>
    <scope>NUCLEOTIDE SEQUENCE [LARGE SCALE GENOMIC DNA]</scope>
    <source>
        <strain evidence="8 9">LY-5</strain>
    </source>
</reference>
<keyword evidence="3" id="KW-0732">Signal</keyword>
<dbReference type="Gene3D" id="1.25.40.390">
    <property type="match status" value="1"/>
</dbReference>
<evidence type="ECO:0000256" key="4">
    <source>
        <dbReference type="ARBA" id="ARBA00023136"/>
    </source>
</evidence>
<dbReference type="RefSeq" id="WP_407031931.1">
    <property type="nucleotide sequence ID" value="NZ_JAQGEF010000014.1"/>
</dbReference>
<evidence type="ECO:0000256" key="2">
    <source>
        <dbReference type="ARBA" id="ARBA00006275"/>
    </source>
</evidence>
<dbReference type="Proteomes" id="UP001210231">
    <property type="component" value="Unassembled WGS sequence"/>
</dbReference>
<keyword evidence="9" id="KW-1185">Reference proteome</keyword>
<dbReference type="PROSITE" id="PS51257">
    <property type="entry name" value="PROKAR_LIPOPROTEIN"/>
    <property type="match status" value="1"/>
</dbReference>
<evidence type="ECO:0000313" key="9">
    <source>
        <dbReference type="Proteomes" id="UP001210231"/>
    </source>
</evidence>
<evidence type="ECO:0000256" key="5">
    <source>
        <dbReference type="ARBA" id="ARBA00023237"/>
    </source>
</evidence>
<evidence type="ECO:0000256" key="3">
    <source>
        <dbReference type="ARBA" id="ARBA00022729"/>
    </source>
</evidence>
<dbReference type="EMBL" id="JAQGEF010000014">
    <property type="protein sequence ID" value="MDA3615604.1"/>
    <property type="molecule type" value="Genomic_DNA"/>
</dbReference>
<proteinExistence type="inferred from homology"/>
<dbReference type="InterPro" id="IPR011990">
    <property type="entry name" value="TPR-like_helical_dom_sf"/>
</dbReference>
<protein>
    <submittedName>
        <fullName evidence="8">RagB/SusD family nutrient uptake outer membrane protein</fullName>
    </submittedName>
</protein>
<evidence type="ECO:0000259" key="6">
    <source>
        <dbReference type="Pfam" id="PF07980"/>
    </source>
</evidence>
<comment type="subcellular location">
    <subcellularLocation>
        <location evidence="1">Cell outer membrane</location>
    </subcellularLocation>
</comment>
<dbReference type="SUPFAM" id="SSF48452">
    <property type="entry name" value="TPR-like"/>
    <property type="match status" value="1"/>
</dbReference>
<dbReference type="Pfam" id="PF07980">
    <property type="entry name" value="SusD_RagB"/>
    <property type="match status" value="1"/>
</dbReference>
<comment type="similarity">
    <text evidence="2">Belongs to the SusD family.</text>
</comment>
<dbReference type="Pfam" id="PF14322">
    <property type="entry name" value="SusD-like_3"/>
    <property type="match status" value="1"/>
</dbReference>
<feature type="domain" description="SusD-like N-terminal" evidence="7">
    <location>
        <begin position="23"/>
        <end position="234"/>
    </location>
</feature>